<comment type="caution">
    <text evidence="1">The sequence shown here is derived from an EMBL/GenBank/DDBJ whole genome shotgun (WGS) entry which is preliminary data.</text>
</comment>
<keyword evidence="2" id="KW-1185">Reference proteome</keyword>
<name>A0ACB6RGG5_9PLEO</name>
<organism evidence="1 2">
    <name type="scientific">Lindgomyces ingoldianus</name>
    <dbReference type="NCBI Taxonomy" id="673940"/>
    <lineage>
        <taxon>Eukaryota</taxon>
        <taxon>Fungi</taxon>
        <taxon>Dikarya</taxon>
        <taxon>Ascomycota</taxon>
        <taxon>Pezizomycotina</taxon>
        <taxon>Dothideomycetes</taxon>
        <taxon>Pleosporomycetidae</taxon>
        <taxon>Pleosporales</taxon>
        <taxon>Lindgomycetaceae</taxon>
        <taxon>Lindgomyces</taxon>
    </lineage>
</organism>
<sequence>MSTLDPADRVDEDDRMASDHDGQPDASEGGSDDESPPELMVVSRARRSNAGNRMSTLLAKTAEEDEEEEEWGEEWEDAPNEEEFVGDEANDQDDFNLDSSSSDDEDEGGDDDAGEKELRKAERQERVKKRKVAANPFAARLVAAARKKVKLDVPPTQSQTTSAPRPKKKSERASWIPTPEDGPVRTSSRRQTVANKEHTLAKLKEKDRKRGDTLAMMKAAEERKAKDEPKPMTQEERLTEAARVERVNSKSLHRWEEAEELRAAERQTKLDALKNRQIEGPVIRYYSGPAIWVDDKLKYTGKDAPKIEDLEEKLNKDIPATSEPQDHKCDAMEQAHPRPFGQTHVSQPSSQIAQLPPSQPSQQLGQSDSTGSHGVPYPSSILFAPPQNPDSFLFGIEQYAAMQTEPNHQQPSQPTLSQPQSQSQPQPPQIPFSHPTSTQPSQTPFPQPQPSLTDASLPHSQNPSTAQSPLASFQNHPKPTQAHYLPPPPPRRKTIRRAARTLITLLSFSELDDAASLPTKSRSTSSILKDRDRSALIHLSRVLFNWSFEDATTYVTAMLNAPKTTRAREKEVLALRSKKEVCAVSNLTARYRDPGTGIVYRDARAFGVIKGVVGGGVKWCGALGCYVGGIPGNRDATGGMRKAILEVKPAMGVPKRFLAMPKAVPPTSIEIDGGAVAGKGMQVDAPAPTPNGEGERAKNADFQEMKAEGAASS</sequence>
<accession>A0ACB6RGG5</accession>
<evidence type="ECO:0000313" key="1">
    <source>
        <dbReference type="EMBL" id="KAF2477561.1"/>
    </source>
</evidence>
<proteinExistence type="predicted"/>
<protein>
    <submittedName>
        <fullName evidence="1">YL1-domain-containing protein</fullName>
    </submittedName>
</protein>
<reference evidence="1" key="1">
    <citation type="journal article" date="2020" name="Stud. Mycol.">
        <title>101 Dothideomycetes genomes: a test case for predicting lifestyles and emergence of pathogens.</title>
        <authorList>
            <person name="Haridas S."/>
            <person name="Albert R."/>
            <person name="Binder M."/>
            <person name="Bloem J."/>
            <person name="Labutti K."/>
            <person name="Salamov A."/>
            <person name="Andreopoulos B."/>
            <person name="Baker S."/>
            <person name="Barry K."/>
            <person name="Bills G."/>
            <person name="Bluhm B."/>
            <person name="Cannon C."/>
            <person name="Castanera R."/>
            <person name="Culley D."/>
            <person name="Daum C."/>
            <person name="Ezra D."/>
            <person name="Gonzalez J."/>
            <person name="Henrissat B."/>
            <person name="Kuo A."/>
            <person name="Liang C."/>
            <person name="Lipzen A."/>
            <person name="Lutzoni F."/>
            <person name="Magnuson J."/>
            <person name="Mondo S."/>
            <person name="Nolan M."/>
            <person name="Ohm R."/>
            <person name="Pangilinan J."/>
            <person name="Park H.-J."/>
            <person name="Ramirez L."/>
            <person name="Alfaro M."/>
            <person name="Sun H."/>
            <person name="Tritt A."/>
            <person name="Yoshinaga Y."/>
            <person name="Zwiers L.-H."/>
            <person name="Turgeon B."/>
            <person name="Goodwin S."/>
            <person name="Spatafora J."/>
            <person name="Crous P."/>
            <person name="Grigoriev I."/>
        </authorList>
    </citation>
    <scope>NUCLEOTIDE SEQUENCE</scope>
    <source>
        <strain evidence="1">ATCC 200398</strain>
    </source>
</reference>
<dbReference type="EMBL" id="MU003492">
    <property type="protein sequence ID" value="KAF2477561.1"/>
    <property type="molecule type" value="Genomic_DNA"/>
</dbReference>
<evidence type="ECO:0000313" key="2">
    <source>
        <dbReference type="Proteomes" id="UP000799755"/>
    </source>
</evidence>
<gene>
    <name evidence="1" type="ORF">BDR25DRAFT_299455</name>
</gene>
<dbReference type="Proteomes" id="UP000799755">
    <property type="component" value="Unassembled WGS sequence"/>
</dbReference>